<keyword evidence="1" id="KW-0812">Transmembrane</keyword>
<evidence type="ECO:0000313" key="3">
    <source>
        <dbReference type="EMBL" id="OBK84992.1"/>
    </source>
</evidence>
<feature type="transmembrane region" description="Helical" evidence="1">
    <location>
        <begin position="26"/>
        <end position="43"/>
    </location>
</feature>
<comment type="caution">
    <text evidence="3">The sequence shown here is derived from an EMBL/GenBank/DDBJ whole genome shotgun (WGS) entry which is preliminary data.</text>
</comment>
<evidence type="ECO:0000313" key="4">
    <source>
        <dbReference type="Proteomes" id="UP000093759"/>
    </source>
</evidence>
<feature type="domain" description="Protein-glutamine gamma-glutamyltransferase-like C-terminal" evidence="2">
    <location>
        <begin position="253"/>
        <end position="323"/>
    </location>
</feature>
<dbReference type="AlphaFoldDB" id="A0A1A3TRL0"/>
<feature type="transmembrane region" description="Helical" evidence="1">
    <location>
        <begin position="112"/>
        <end position="130"/>
    </location>
</feature>
<keyword evidence="1" id="KW-1133">Transmembrane helix</keyword>
<keyword evidence="1" id="KW-0472">Membrane</keyword>
<protein>
    <recommendedName>
        <fullName evidence="2">Protein-glutamine gamma-glutamyltransferase-like C-terminal domain-containing protein</fullName>
    </recommendedName>
</protein>
<feature type="transmembrane region" description="Helical" evidence="1">
    <location>
        <begin position="63"/>
        <end position="81"/>
    </location>
</feature>
<dbReference type="Proteomes" id="UP000093759">
    <property type="component" value="Unassembled WGS sequence"/>
</dbReference>
<dbReference type="InterPro" id="IPR025403">
    <property type="entry name" value="TgpA-like_C"/>
</dbReference>
<evidence type="ECO:0000256" key="1">
    <source>
        <dbReference type="SAM" id="Phobius"/>
    </source>
</evidence>
<evidence type="ECO:0000259" key="2">
    <source>
        <dbReference type="Pfam" id="PF13559"/>
    </source>
</evidence>
<proteinExistence type="predicted"/>
<gene>
    <name evidence="3" type="ORF">A5648_07840</name>
</gene>
<dbReference type="EMBL" id="LZMF01000116">
    <property type="protein sequence ID" value="OBK84992.1"/>
    <property type="molecule type" value="Genomic_DNA"/>
</dbReference>
<dbReference type="Pfam" id="PF13559">
    <property type="entry name" value="DUF4129"/>
    <property type="match status" value="1"/>
</dbReference>
<organism evidence="3 4">
    <name type="scientific">Mycolicibacter sinensis (strain JDM601)</name>
    <name type="common">Mycobacterium sinense</name>
    <dbReference type="NCBI Taxonomy" id="875328"/>
    <lineage>
        <taxon>Bacteria</taxon>
        <taxon>Bacillati</taxon>
        <taxon>Actinomycetota</taxon>
        <taxon>Actinomycetes</taxon>
        <taxon>Mycobacteriales</taxon>
        <taxon>Mycobacteriaceae</taxon>
        <taxon>Mycolicibacter</taxon>
    </lineage>
</organism>
<sequence length="333" mass="34486">MPQRRRGTQTSAVPVLATAGRTTGPVIGLIMLLLVAGAATRGYLPGGEHVAHRPAATGPLEPIILAALLAVSVGALVVAAIQRARRHRAVAGSMGELSATVGAGRAKPAWRVLLIGVAAVAVWSLTVVVLTKLGAAHRFTISARLFGVRGEAPAAPAGPEAPAPVSPHPLPDGSTGAVFGPLLVLAAVLLVLIAAAVVIARSRRSRPAPPEAGPVMAAVPAPSAGETLARAAELGLTRIADRSRGPREAIIACYAVMERHLADVPDAAPREFDTPSEVLARAVEHHALPAENASRLVELFTEARFSPHLMTERHRTDAVAILRLVLDELRTPT</sequence>
<reference evidence="4" key="1">
    <citation type="submission" date="2016-06" db="EMBL/GenBank/DDBJ databases">
        <authorList>
            <person name="Sutton G."/>
            <person name="Brinkac L."/>
            <person name="Sanka R."/>
            <person name="Adams M."/>
            <person name="Lau E."/>
            <person name="Garcia-Basteiro A."/>
            <person name="Lopez-Varela E."/>
            <person name="Palencia S."/>
        </authorList>
    </citation>
    <scope>NUCLEOTIDE SEQUENCE [LARGE SCALE GENOMIC DNA]</scope>
    <source>
        <strain evidence="4">1274684.2</strain>
    </source>
</reference>
<accession>A0A1A3TRL0</accession>
<feature type="transmembrane region" description="Helical" evidence="1">
    <location>
        <begin position="178"/>
        <end position="200"/>
    </location>
</feature>
<name>A0A1A3TRL0_MYCSD</name>